<evidence type="ECO:0000256" key="16">
    <source>
        <dbReference type="SAM" id="MobiDB-lite"/>
    </source>
</evidence>
<name>A0ABD3MI68_9STRA</name>
<keyword evidence="21" id="KW-1185">Reference proteome</keyword>
<comment type="caution">
    <text evidence="20">The sequence shown here is derived from an EMBL/GenBank/DDBJ whole genome shotgun (WGS) entry which is preliminary data.</text>
</comment>
<sequence>MTKKSSSGSDTTTELLFKLVWLGAIVYGVGFFLYYAYEIRLQAIKEFGPVIHEFDPYFNWRATQYLYDNGAKKFFTWFDHMVWYPLGRPVGTTIYPGMQFTAVFIKRYIVGNNMSLNDVCCYIPAWFGTIATFLVGCIAYEASLPTNTGGNIFGTLLDALRGKYTTFESKSSARIFGLHSPAVECAIFAMGFMSVVPAHLMRSVGGGYDNESVAVTAMTLTFFLWMRSLRNQDKYSYLFGLLAGVAYFNMVAAWGGYIFVLNLIGAHAAFLVLLGRFTEKIYLSYTLFYVVGTSLAIQVPVVGWSPLKSLEQMAPCAVFLGYQVLQYCEIQRKKQKMSRMEAWKFRVKVFVGTLAAVTFLVVLLTPKSYFGPISSRVRGLFLPHTKTGNPLVDSVAEHQAASNQAYWQYLHILCLFAPMGLLMVLFRFSDSAGFLLVYAMAAYFFSHKMVRLILLTAPIASVLAGIAVGRIVAWSVTLFLFEANGDEVAEEPIEPKASDDNKAKSDGKKKKKEKKQSSNEVFSGVTAIRDAFAVASKSPEGKVVKIIAAIIMLVSLYKQASSFTNYSWMLSRSLSNPSIILKGQTHDGTVITVDDYREAYWWLRDNTPKDARIMAWWDYGYQITGIANRTTIADGNTWNHEHIALLGKALTGSVEEGYQIARHLADYVLIWAGGGGDDLAKSPHLARIANSVYRDHCPGDVTCRAFGFVDQQGTPSKMMEKSFLYALHGHRLKPGVLVDPEKFEPVYRSKYGKVRIYKILGVSRSSKKWVEENRECDAGGWFCPGKYPPGLKKILEKKKDFAQLEDFNRGVSDEQYQKEYFENLNNPALAKKRAEMMQKETAGNEGAERKEFKPKTLSDDEKIEIYSTWEDTEATTLMWRLVTSNAITELQSWLEKDPGAAWMRSADGRGPMWWAFESKNQDVVTMLMKMGVPHNDKDKLGLSPVDILKE</sequence>
<evidence type="ECO:0000256" key="9">
    <source>
        <dbReference type="ARBA" id="ARBA00022692"/>
    </source>
</evidence>
<dbReference type="PANTHER" id="PTHR13872">
    <property type="entry name" value="DOLICHYL-DIPHOSPHOOLIGOSACCHARIDE--PROTEIN GLYCOSYLTRANSFERASE SUBUNIT"/>
    <property type="match status" value="1"/>
</dbReference>
<evidence type="ECO:0000256" key="17">
    <source>
        <dbReference type="SAM" id="Phobius"/>
    </source>
</evidence>
<evidence type="ECO:0000256" key="8">
    <source>
        <dbReference type="ARBA" id="ARBA00022679"/>
    </source>
</evidence>
<feature type="transmembrane region" description="Helical" evidence="17">
    <location>
        <begin position="449"/>
        <end position="474"/>
    </location>
</feature>
<keyword evidence="7" id="KW-0328">Glycosyltransferase</keyword>
<comment type="cofactor">
    <cofactor evidence="1">
        <name>Mn(2+)</name>
        <dbReference type="ChEBI" id="CHEBI:29035"/>
    </cofactor>
</comment>
<comment type="pathway">
    <text evidence="4">Protein modification; protein glycosylation.</text>
</comment>
<dbReference type="PANTHER" id="PTHR13872:SF1">
    <property type="entry name" value="DOLICHYL-DIPHOSPHOOLIGOSACCHARIDE--PROTEIN GLYCOSYLTRANSFERASE SUBUNIT STT3B"/>
    <property type="match status" value="1"/>
</dbReference>
<dbReference type="Pfam" id="PF21436">
    <property type="entry name" value="STT3-PglB_core"/>
    <property type="match status" value="1"/>
</dbReference>
<feature type="transmembrane region" description="Helical" evidence="17">
    <location>
        <begin position="349"/>
        <end position="370"/>
    </location>
</feature>
<evidence type="ECO:0000256" key="11">
    <source>
        <dbReference type="ARBA" id="ARBA00022842"/>
    </source>
</evidence>
<dbReference type="GO" id="GO:0046872">
    <property type="term" value="F:metal ion binding"/>
    <property type="evidence" value="ECO:0007669"/>
    <property type="project" value="UniProtKB-KW"/>
</dbReference>
<keyword evidence="13 17" id="KW-0472">Membrane</keyword>
<dbReference type="Proteomes" id="UP001530293">
    <property type="component" value="Unassembled WGS sequence"/>
</dbReference>
<evidence type="ECO:0000256" key="2">
    <source>
        <dbReference type="ARBA" id="ARBA00001946"/>
    </source>
</evidence>
<keyword evidence="11" id="KW-0460">Magnesium</keyword>
<keyword evidence="12 17" id="KW-1133">Transmembrane helix</keyword>
<dbReference type="InterPro" id="IPR048307">
    <property type="entry name" value="STT3_N"/>
</dbReference>
<dbReference type="Pfam" id="PF02516">
    <property type="entry name" value="STT3"/>
    <property type="match status" value="2"/>
</dbReference>
<comment type="cofactor">
    <cofactor evidence="2">
        <name>Mg(2+)</name>
        <dbReference type="ChEBI" id="CHEBI:18420"/>
    </cofactor>
</comment>
<keyword evidence="8" id="KW-0808">Transferase</keyword>
<feature type="transmembrane region" description="Helical" evidence="17">
    <location>
        <begin position="282"/>
        <end position="304"/>
    </location>
</feature>
<reference evidence="20 21" key="1">
    <citation type="submission" date="2024-10" db="EMBL/GenBank/DDBJ databases">
        <title>Updated reference genomes for cyclostephanoid diatoms.</title>
        <authorList>
            <person name="Roberts W.R."/>
            <person name="Alverson A.J."/>
        </authorList>
    </citation>
    <scope>NUCLEOTIDE SEQUENCE [LARGE SCALE GENOMIC DNA]</scope>
    <source>
        <strain evidence="20 21">AJA232-27</strain>
    </source>
</reference>
<comment type="similarity">
    <text evidence="5">Belongs to the STT3 family.</text>
</comment>
<protein>
    <recommendedName>
        <fullName evidence="6">dolichyl-diphosphooligosaccharide--protein glycotransferase</fullName>
        <ecNumber evidence="6">2.4.99.18</ecNumber>
    </recommendedName>
</protein>
<feature type="transmembrane region" description="Helical" evidence="17">
    <location>
        <begin position="15"/>
        <end position="37"/>
    </location>
</feature>
<evidence type="ECO:0000256" key="7">
    <source>
        <dbReference type="ARBA" id="ARBA00022676"/>
    </source>
</evidence>
<gene>
    <name evidence="20" type="ORF">ACHAWU_008137</name>
</gene>
<feature type="compositionally biased region" description="Basic and acidic residues" evidence="16">
    <location>
        <begin position="493"/>
        <end position="506"/>
    </location>
</feature>
<evidence type="ECO:0000256" key="10">
    <source>
        <dbReference type="ARBA" id="ARBA00022723"/>
    </source>
</evidence>
<dbReference type="InterPro" id="IPR003674">
    <property type="entry name" value="Oligo_trans_STT3"/>
</dbReference>
<keyword evidence="14" id="KW-0464">Manganese</keyword>
<feature type="region of interest" description="Disordered" evidence="16">
    <location>
        <begin position="491"/>
        <end position="516"/>
    </location>
</feature>
<keyword evidence="9 17" id="KW-0812">Transmembrane</keyword>
<feature type="transmembrane region" description="Helical" evidence="17">
    <location>
        <begin position="182"/>
        <end position="200"/>
    </location>
</feature>
<evidence type="ECO:0000256" key="14">
    <source>
        <dbReference type="ARBA" id="ARBA00023211"/>
    </source>
</evidence>
<feature type="domain" description="Oligosaccharyl transferase STT3 N-terminal" evidence="18">
    <location>
        <begin position="42"/>
        <end position="133"/>
    </location>
</feature>
<organism evidence="20 21">
    <name type="scientific">Discostella pseudostelligera</name>
    <dbReference type="NCBI Taxonomy" id="259834"/>
    <lineage>
        <taxon>Eukaryota</taxon>
        <taxon>Sar</taxon>
        <taxon>Stramenopiles</taxon>
        <taxon>Ochrophyta</taxon>
        <taxon>Bacillariophyta</taxon>
        <taxon>Coscinodiscophyceae</taxon>
        <taxon>Thalassiosirophycidae</taxon>
        <taxon>Stephanodiscales</taxon>
        <taxon>Stephanodiscaceae</taxon>
        <taxon>Discostella</taxon>
    </lineage>
</organism>
<dbReference type="InterPro" id="IPR048999">
    <property type="entry name" value="STT3-PglB_core"/>
</dbReference>
<feature type="domain" description="STT3/PglB/AglB core" evidence="19">
    <location>
        <begin position="613"/>
        <end position="667"/>
    </location>
</feature>
<feature type="transmembrane region" description="Helical" evidence="17">
    <location>
        <begin position="212"/>
        <end position="228"/>
    </location>
</feature>
<proteinExistence type="inferred from homology"/>
<comment type="subcellular location">
    <subcellularLocation>
        <location evidence="3">Endomembrane system</location>
        <topology evidence="3">Multi-pass membrane protein</topology>
    </subcellularLocation>
</comment>
<evidence type="ECO:0000256" key="1">
    <source>
        <dbReference type="ARBA" id="ARBA00001936"/>
    </source>
</evidence>
<evidence type="ECO:0000259" key="18">
    <source>
        <dbReference type="Pfam" id="PF02516"/>
    </source>
</evidence>
<dbReference type="GO" id="GO:0012505">
    <property type="term" value="C:endomembrane system"/>
    <property type="evidence" value="ECO:0007669"/>
    <property type="project" value="UniProtKB-SubCell"/>
</dbReference>
<evidence type="ECO:0000256" key="3">
    <source>
        <dbReference type="ARBA" id="ARBA00004127"/>
    </source>
</evidence>
<dbReference type="AlphaFoldDB" id="A0ABD3MI68"/>
<keyword evidence="10" id="KW-0479">Metal-binding</keyword>
<accession>A0ABD3MI68</accession>
<feature type="transmembrane region" description="Helical" evidence="17">
    <location>
        <begin position="235"/>
        <end position="251"/>
    </location>
</feature>
<dbReference type="InterPro" id="IPR036770">
    <property type="entry name" value="Ankyrin_rpt-contain_sf"/>
</dbReference>
<evidence type="ECO:0000256" key="4">
    <source>
        <dbReference type="ARBA" id="ARBA00004922"/>
    </source>
</evidence>
<evidence type="ECO:0000313" key="21">
    <source>
        <dbReference type="Proteomes" id="UP001530293"/>
    </source>
</evidence>
<comment type="catalytic activity">
    <reaction evidence="15">
        <text>a di-trans,poly-cis-dolichyl diphosphooligosaccharide + L-asparaginyl-[protein] = N(4)-(oligosaccharide-(1-&gt;4)-N-acetyl-beta-D-glucosaminyl-(1-&gt;4)-N-acetyl-beta-D-glucosaminyl)-L-asparaginyl-[protein] + a di-trans,poly-cis-dolichyl diphosphate + H(+)</text>
        <dbReference type="Rhea" id="RHEA:22980"/>
        <dbReference type="Rhea" id="RHEA-COMP:12804"/>
        <dbReference type="Rhea" id="RHEA-COMP:12805"/>
        <dbReference type="Rhea" id="RHEA-COMP:19506"/>
        <dbReference type="Rhea" id="RHEA-COMP:19509"/>
        <dbReference type="ChEBI" id="CHEBI:15378"/>
        <dbReference type="ChEBI" id="CHEBI:50347"/>
        <dbReference type="ChEBI" id="CHEBI:57497"/>
        <dbReference type="ChEBI" id="CHEBI:57570"/>
        <dbReference type="ChEBI" id="CHEBI:132529"/>
        <dbReference type="EC" id="2.4.99.18"/>
    </reaction>
</comment>
<feature type="domain" description="Oligosaccharyl transferase STT3 N-terminal" evidence="18">
    <location>
        <begin position="185"/>
        <end position="456"/>
    </location>
</feature>
<evidence type="ECO:0000313" key="20">
    <source>
        <dbReference type="EMBL" id="KAL3762434.1"/>
    </source>
</evidence>
<dbReference type="GO" id="GO:0004579">
    <property type="term" value="F:dolichyl-diphosphooligosaccharide-protein glycotransferase activity"/>
    <property type="evidence" value="ECO:0007669"/>
    <property type="project" value="UniProtKB-EC"/>
</dbReference>
<evidence type="ECO:0000256" key="6">
    <source>
        <dbReference type="ARBA" id="ARBA00012605"/>
    </source>
</evidence>
<evidence type="ECO:0000256" key="5">
    <source>
        <dbReference type="ARBA" id="ARBA00010810"/>
    </source>
</evidence>
<evidence type="ECO:0000256" key="15">
    <source>
        <dbReference type="ARBA" id="ARBA00048829"/>
    </source>
</evidence>
<evidence type="ECO:0000256" key="13">
    <source>
        <dbReference type="ARBA" id="ARBA00023136"/>
    </source>
</evidence>
<evidence type="ECO:0000259" key="19">
    <source>
        <dbReference type="Pfam" id="PF21436"/>
    </source>
</evidence>
<dbReference type="FunFam" id="3.40.50.12610:FF:000003">
    <property type="entry name" value="Oligosaccharyl transferase-like protein"/>
    <property type="match status" value="1"/>
</dbReference>
<dbReference type="EC" id="2.4.99.18" evidence="6"/>
<dbReference type="Gene3D" id="3.40.50.12610">
    <property type="match status" value="1"/>
</dbReference>
<evidence type="ECO:0000256" key="12">
    <source>
        <dbReference type="ARBA" id="ARBA00022989"/>
    </source>
</evidence>
<dbReference type="Gene3D" id="1.25.40.20">
    <property type="entry name" value="Ankyrin repeat-containing domain"/>
    <property type="match status" value="1"/>
</dbReference>
<dbReference type="EMBL" id="JALLBG020000135">
    <property type="protein sequence ID" value="KAL3762434.1"/>
    <property type="molecule type" value="Genomic_DNA"/>
</dbReference>